<feature type="transmembrane region" description="Helical" evidence="1">
    <location>
        <begin position="6"/>
        <end position="25"/>
    </location>
</feature>
<proteinExistence type="predicted"/>
<organism evidence="2 3">
    <name type="scientific">Candidatus Woesebacteria bacterium GW2011_GWB1_33_22</name>
    <dbReference type="NCBI Taxonomy" id="1618566"/>
    <lineage>
        <taxon>Bacteria</taxon>
        <taxon>Candidatus Woeseibacteriota</taxon>
    </lineage>
</organism>
<evidence type="ECO:0000256" key="1">
    <source>
        <dbReference type="SAM" id="Phobius"/>
    </source>
</evidence>
<protein>
    <submittedName>
        <fullName evidence="2">Uncharacterized protein</fullName>
    </submittedName>
</protein>
<keyword evidence="1" id="KW-0472">Membrane</keyword>
<keyword evidence="1" id="KW-1133">Transmembrane helix</keyword>
<dbReference type="STRING" id="1618566.UR35_C0006G0037"/>
<gene>
    <name evidence="2" type="ORF">UR35_C0006G0037</name>
</gene>
<comment type="caution">
    <text evidence="2">The sequence shown here is derived from an EMBL/GenBank/DDBJ whole genome shotgun (WGS) entry which is preliminary data.</text>
</comment>
<keyword evidence="1" id="KW-0812">Transmembrane</keyword>
<dbReference type="EMBL" id="LBOW01000006">
    <property type="protein sequence ID" value="KKP44802.1"/>
    <property type="molecule type" value="Genomic_DNA"/>
</dbReference>
<reference evidence="2 3" key="1">
    <citation type="journal article" date="2015" name="Nature">
        <title>rRNA introns, odd ribosomes, and small enigmatic genomes across a large radiation of phyla.</title>
        <authorList>
            <person name="Brown C.T."/>
            <person name="Hug L.A."/>
            <person name="Thomas B.C."/>
            <person name="Sharon I."/>
            <person name="Castelle C.J."/>
            <person name="Singh A."/>
            <person name="Wilkins M.J."/>
            <person name="Williams K.H."/>
            <person name="Banfield J.F."/>
        </authorList>
    </citation>
    <scope>NUCLEOTIDE SEQUENCE [LARGE SCALE GENOMIC DNA]</scope>
</reference>
<dbReference type="AlphaFoldDB" id="A0A0G0CN01"/>
<evidence type="ECO:0000313" key="2">
    <source>
        <dbReference type="EMBL" id="KKP44802.1"/>
    </source>
</evidence>
<dbReference type="Proteomes" id="UP000034778">
    <property type="component" value="Unassembled WGS sequence"/>
</dbReference>
<name>A0A0G0CN01_9BACT</name>
<evidence type="ECO:0000313" key="3">
    <source>
        <dbReference type="Proteomes" id="UP000034778"/>
    </source>
</evidence>
<accession>A0A0G0CN01</accession>
<sequence>MNYNRKDILVGLVIVVVVVLGVLLFKKLKTAKVLSTPVPQEISFKNDIEDSFKFDIPDNVKTTELKDVSGSNGRGIATSTEVLADIEDPVTGYFYEAWLQGSNNQDLISLGKLRIAKGGWLLEYEGSKYPEYKKIIISLEKVFDSNLEKRILEGTF</sequence>